<feature type="transmembrane region" description="Helical" evidence="12">
    <location>
        <begin position="227"/>
        <end position="247"/>
    </location>
</feature>
<dbReference type="AlphaFoldDB" id="A0A8C4QGT7"/>
<keyword evidence="6 12" id="KW-0472">Membrane</keyword>
<dbReference type="GO" id="GO:0005886">
    <property type="term" value="C:plasma membrane"/>
    <property type="evidence" value="ECO:0007669"/>
    <property type="project" value="UniProtKB-SubCell"/>
</dbReference>
<comment type="similarity">
    <text evidence="11">Belongs to the G-protein coupled receptor 1 family.</text>
</comment>
<dbReference type="Proteomes" id="UP000694388">
    <property type="component" value="Unplaced"/>
</dbReference>
<name>A0A8C4QGT7_EPTBU</name>
<keyword evidence="7" id="KW-1015">Disulfide bond</keyword>
<keyword evidence="2" id="KW-1003">Cell membrane</keyword>
<feature type="transmembrane region" description="Helical" evidence="12">
    <location>
        <begin position="145"/>
        <end position="165"/>
    </location>
</feature>
<accession>A0A8C4QGT7</accession>
<evidence type="ECO:0000313" key="14">
    <source>
        <dbReference type="Ensembl" id="ENSEBUP00000015277.1"/>
    </source>
</evidence>
<dbReference type="Ensembl" id="ENSEBUT00000015854.1">
    <property type="protein sequence ID" value="ENSEBUP00000015277.1"/>
    <property type="gene ID" value="ENSEBUG00000009630.1"/>
</dbReference>
<evidence type="ECO:0000259" key="13">
    <source>
        <dbReference type="PROSITE" id="PS50262"/>
    </source>
</evidence>
<keyword evidence="10 11" id="KW-0807">Transducer</keyword>
<keyword evidence="3 11" id="KW-0812">Transmembrane</keyword>
<evidence type="ECO:0000256" key="12">
    <source>
        <dbReference type="SAM" id="Phobius"/>
    </source>
</evidence>
<reference evidence="14" key="2">
    <citation type="submission" date="2025-09" db="UniProtKB">
        <authorList>
            <consortium name="Ensembl"/>
        </authorList>
    </citation>
    <scope>IDENTIFICATION</scope>
</reference>
<dbReference type="InterPro" id="IPR000276">
    <property type="entry name" value="GPCR_Rhodpsn"/>
</dbReference>
<reference evidence="14" key="1">
    <citation type="submission" date="2025-08" db="UniProtKB">
        <authorList>
            <consortium name="Ensembl"/>
        </authorList>
    </citation>
    <scope>IDENTIFICATION</scope>
</reference>
<organism evidence="14 15">
    <name type="scientific">Eptatretus burgeri</name>
    <name type="common">Inshore hagfish</name>
    <dbReference type="NCBI Taxonomy" id="7764"/>
    <lineage>
        <taxon>Eukaryota</taxon>
        <taxon>Metazoa</taxon>
        <taxon>Chordata</taxon>
        <taxon>Craniata</taxon>
        <taxon>Vertebrata</taxon>
        <taxon>Cyclostomata</taxon>
        <taxon>Myxini</taxon>
        <taxon>Myxiniformes</taxon>
        <taxon>Myxinidae</taxon>
        <taxon>Eptatretinae</taxon>
        <taxon>Eptatretus</taxon>
    </lineage>
</organism>
<keyword evidence="15" id="KW-1185">Reference proteome</keyword>
<evidence type="ECO:0000256" key="1">
    <source>
        <dbReference type="ARBA" id="ARBA00004651"/>
    </source>
</evidence>
<dbReference type="PROSITE" id="PS50262">
    <property type="entry name" value="G_PROTEIN_RECEP_F1_2"/>
    <property type="match status" value="1"/>
</dbReference>
<comment type="subcellular location">
    <subcellularLocation>
        <location evidence="1">Cell membrane</location>
        <topology evidence="1">Multi-pass membrane protein</topology>
    </subcellularLocation>
</comment>
<evidence type="ECO:0000256" key="10">
    <source>
        <dbReference type="ARBA" id="ARBA00023224"/>
    </source>
</evidence>
<evidence type="ECO:0000256" key="2">
    <source>
        <dbReference type="ARBA" id="ARBA00022475"/>
    </source>
</evidence>
<keyword evidence="4 12" id="KW-1133">Transmembrane helix</keyword>
<dbReference type="PANTHER" id="PTHR45695">
    <property type="entry name" value="LEUCOKININ RECEPTOR-RELATED"/>
    <property type="match status" value="1"/>
</dbReference>
<feature type="transmembrane region" description="Helical" evidence="12">
    <location>
        <begin position="267"/>
        <end position="287"/>
    </location>
</feature>
<dbReference type="InterPro" id="IPR017452">
    <property type="entry name" value="GPCR_Rhodpsn_7TM"/>
</dbReference>
<protein>
    <submittedName>
        <fullName evidence="14">Gastrin-releasing peptide receptor</fullName>
    </submittedName>
</protein>
<dbReference type="Pfam" id="PF00001">
    <property type="entry name" value="7tm_1"/>
    <property type="match status" value="1"/>
</dbReference>
<evidence type="ECO:0000256" key="4">
    <source>
        <dbReference type="ARBA" id="ARBA00022989"/>
    </source>
</evidence>
<dbReference type="InterPro" id="IPR001556">
    <property type="entry name" value="Bombsn_rcpt-like"/>
</dbReference>
<feature type="domain" description="G-protein coupled receptors family 1 profile" evidence="13">
    <location>
        <begin position="45"/>
        <end position="284"/>
    </location>
</feature>
<dbReference type="PRINTS" id="PR00237">
    <property type="entry name" value="GPCRRHODOPSN"/>
</dbReference>
<evidence type="ECO:0000256" key="11">
    <source>
        <dbReference type="RuleBase" id="RU000688"/>
    </source>
</evidence>
<evidence type="ECO:0000256" key="9">
    <source>
        <dbReference type="ARBA" id="ARBA00023180"/>
    </source>
</evidence>
<feature type="transmembrane region" description="Helical" evidence="12">
    <location>
        <begin position="33"/>
        <end position="54"/>
    </location>
</feature>
<keyword evidence="5 11" id="KW-0297">G-protein coupled receptor</keyword>
<feature type="transmembrane region" description="Helical" evidence="12">
    <location>
        <begin position="171"/>
        <end position="190"/>
    </location>
</feature>
<keyword evidence="9" id="KW-0325">Glycoprotein</keyword>
<dbReference type="PANTHER" id="PTHR45695:SF26">
    <property type="entry name" value="NEUROPEPTIDE CCHAMIDE-1 RECEPTOR"/>
    <property type="match status" value="1"/>
</dbReference>
<dbReference type="PRINTS" id="PR00358">
    <property type="entry name" value="BOMBESINR"/>
</dbReference>
<evidence type="ECO:0000256" key="7">
    <source>
        <dbReference type="ARBA" id="ARBA00023157"/>
    </source>
</evidence>
<evidence type="ECO:0000256" key="5">
    <source>
        <dbReference type="ARBA" id="ARBA00023040"/>
    </source>
</evidence>
<evidence type="ECO:0000256" key="3">
    <source>
        <dbReference type="ARBA" id="ARBA00022692"/>
    </source>
</evidence>
<dbReference type="OMA" id="HAFTTSH"/>
<dbReference type="GO" id="GO:0008188">
    <property type="term" value="F:neuropeptide receptor activity"/>
    <property type="evidence" value="ECO:0007669"/>
    <property type="project" value="TreeGrafter"/>
</dbReference>
<sequence length="345" mass="38289">MSVSYFDFSGQTAGADQSEILQQRSPPDWDQEFMYGIIFLVGLTSNVALVRYVVGPSSPRSSSNVFLCNLALGDLLLLLTCIPVDATRFLSHDWLFGRTGCKLLPFCQLVSVGVSVFTLTALSADRYNAIVKPMERAPPHPVRNACLRAVAIWLLSSALAVPDILSSDVSMVRVLNTTFLACMPFSQVFYARISKELCRSANHLPSESAGNHWHQQVESRKRLAKTVLVFVLLFATCLLPNHTLYLYRSFRNTKSPDTSNTHLVFVIFARVLCFCQACVNPLALYAISSAFRTSVAQQLCCRQRPIGRQIERTPRCVRSSRRTESSAMSVGGEMVALQHGVQRGL</sequence>
<keyword evidence="8 11" id="KW-0675">Receptor</keyword>
<evidence type="ECO:0000313" key="15">
    <source>
        <dbReference type="Proteomes" id="UP000694388"/>
    </source>
</evidence>
<dbReference type="GeneTree" id="ENSGT01150000286942"/>
<feature type="transmembrane region" description="Helical" evidence="12">
    <location>
        <begin position="66"/>
        <end position="91"/>
    </location>
</feature>
<proteinExistence type="inferred from homology"/>
<evidence type="ECO:0000256" key="8">
    <source>
        <dbReference type="ARBA" id="ARBA00023170"/>
    </source>
</evidence>
<dbReference type="Gene3D" id="1.20.1070.10">
    <property type="entry name" value="Rhodopsin 7-helix transmembrane proteins"/>
    <property type="match status" value="1"/>
</dbReference>
<dbReference type="SUPFAM" id="SSF81321">
    <property type="entry name" value="Family A G protein-coupled receptor-like"/>
    <property type="match status" value="1"/>
</dbReference>
<dbReference type="PROSITE" id="PS00237">
    <property type="entry name" value="G_PROTEIN_RECEP_F1_1"/>
    <property type="match status" value="1"/>
</dbReference>
<feature type="transmembrane region" description="Helical" evidence="12">
    <location>
        <begin position="103"/>
        <end position="124"/>
    </location>
</feature>
<evidence type="ECO:0000256" key="6">
    <source>
        <dbReference type="ARBA" id="ARBA00023136"/>
    </source>
</evidence>